<evidence type="ECO:0000256" key="3">
    <source>
        <dbReference type="ARBA" id="ARBA00022692"/>
    </source>
</evidence>
<evidence type="ECO:0000256" key="10">
    <source>
        <dbReference type="ARBA" id="ARBA00046288"/>
    </source>
</evidence>
<feature type="compositionally biased region" description="Low complexity" evidence="13">
    <location>
        <begin position="755"/>
        <end position="773"/>
    </location>
</feature>
<evidence type="ECO:0000256" key="14">
    <source>
        <dbReference type="SAM" id="Phobius"/>
    </source>
</evidence>
<keyword evidence="9" id="KW-0325">Glycoprotein</keyword>
<reference evidence="16 17" key="1">
    <citation type="journal article" date="2018" name="Sci. Rep.">
        <title>Raphidocelis subcapitata (=Pseudokirchneriella subcapitata) provides an insight into genome evolution and environmental adaptations in the Sphaeropleales.</title>
        <authorList>
            <person name="Suzuki S."/>
            <person name="Yamaguchi H."/>
            <person name="Nakajima N."/>
            <person name="Kawachi M."/>
        </authorList>
    </citation>
    <scope>NUCLEOTIDE SEQUENCE [LARGE SCALE GENOMIC DNA]</scope>
    <source>
        <strain evidence="16 17">NIES-35</strain>
    </source>
</reference>
<evidence type="ECO:0000256" key="4">
    <source>
        <dbReference type="ARBA" id="ARBA00022729"/>
    </source>
</evidence>
<dbReference type="GO" id="GO:0012505">
    <property type="term" value="C:endomembrane system"/>
    <property type="evidence" value="ECO:0007669"/>
    <property type="project" value="UniProtKB-SubCell"/>
</dbReference>
<protein>
    <submittedName>
        <fullName evidence="16">Eukaryotic aspartyl protease</fullName>
    </submittedName>
</protein>
<comment type="caution">
    <text evidence="16">The sequence shown here is derived from an EMBL/GenBank/DDBJ whole genome shotgun (WGS) entry which is preliminary data.</text>
</comment>
<evidence type="ECO:0000256" key="8">
    <source>
        <dbReference type="ARBA" id="ARBA00023136"/>
    </source>
</evidence>
<accession>A0A2V0NZW9</accession>
<dbReference type="Pfam" id="PF14541">
    <property type="entry name" value="TAXi_C"/>
    <property type="match status" value="1"/>
</dbReference>
<dbReference type="EMBL" id="BDRX01000035">
    <property type="protein sequence ID" value="GBF92869.1"/>
    <property type="molecule type" value="Genomic_DNA"/>
</dbReference>
<dbReference type="FunCoup" id="A0A2V0NZW9">
    <property type="interactions" value="951"/>
</dbReference>
<dbReference type="InterPro" id="IPR032861">
    <property type="entry name" value="TAXi_N"/>
</dbReference>
<keyword evidence="5 12" id="KW-0064">Aspartyl protease</keyword>
<dbReference type="CDD" id="cd05476">
    <property type="entry name" value="pepsin_A_like_plant"/>
    <property type="match status" value="1"/>
</dbReference>
<dbReference type="InterPro" id="IPR001969">
    <property type="entry name" value="Aspartic_peptidase_AS"/>
</dbReference>
<dbReference type="OrthoDB" id="2747330at2759"/>
<keyword evidence="6 12" id="KW-0378">Hydrolase</keyword>
<dbReference type="PROSITE" id="PS00141">
    <property type="entry name" value="ASP_PROTEASE"/>
    <property type="match status" value="1"/>
</dbReference>
<evidence type="ECO:0000256" key="11">
    <source>
        <dbReference type="PIRSR" id="PIRSR601461-1"/>
    </source>
</evidence>
<evidence type="ECO:0000256" key="2">
    <source>
        <dbReference type="ARBA" id="ARBA00022670"/>
    </source>
</evidence>
<feature type="region of interest" description="Disordered" evidence="13">
    <location>
        <begin position="627"/>
        <end position="675"/>
    </location>
</feature>
<feature type="active site" evidence="11">
    <location>
        <position position="139"/>
    </location>
</feature>
<feature type="active site" evidence="11">
    <location>
        <position position="387"/>
    </location>
</feature>
<evidence type="ECO:0000256" key="9">
    <source>
        <dbReference type="ARBA" id="ARBA00023180"/>
    </source>
</evidence>
<feature type="transmembrane region" description="Helical" evidence="14">
    <location>
        <begin position="679"/>
        <end position="702"/>
    </location>
</feature>
<dbReference type="Gene3D" id="2.40.70.10">
    <property type="entry name" value="Acid Proteases"/>
    <property type="match status" value="2"/>
</dbReference>
<dbReference type="InterPro" id="IPR033121">
    <property type="entry name" value="PEPTIDASE_A1"/>
</dbReference>
<comment type="similarity">
    <text evidence="1 12">Belongs to the peptidase A1 family.</text>
</comment>
<evidence type="ECO:0000259" key="15">
    <source>
        <dbReference type="PROSITE" id="PS51767"/>
    </source>
</evidence>
<gene>
    <name evidence="16" type="ORF">Rsub_05488</name>
</gene>
<dbReference type="InterPro" id="IPR034161">
    <property type="entry name" value="Pepsin-like_plant"/>
</dbReference>
<keyword evidence="2 12" id="KW-0645">Protease</keyword>
<dbReference type="GO" id="GO:0006508">
    <property type="term" value="P:proteolysis"/>
    <property type="evidence" value="ECO:0007669"/>
    <property type="project" value="UniProtKB-KW"/>
</dbReference>
<sequence length="780" mass="76357">MRSMSAFLSGPAARRQRRPEQRSPRRHAPGAGAAVAAALLAALLVAPLASGAAAAAAAASAPPARAGIILPLVAHPGPAPPRPAGAAPEPARERRRRRALLADGAAAERGELSGNIHLGYFTARLHVGTPPQAFDLIADTGSTLTYIPCAGCARCGAHTSPPFDPAASRSARNLTCGEPACAASAAATSCEGGRCYYSLAYAESSRSEGWLIREVVALSPRPDPSPMTAVIGCINQETGMIYSQKADGLIGLGNAARALPWQLAESGQLSRVFGLCFGFPSGGALLLGDAPLPAGVAPPAWTPLLQKGGTFYTVELLGIDMEEEAAGGGAEAASGPSAAGSGAAAAAAGGTSPPGTAGGAAGRRLAEFAPLGLEAPLFARGYGTVLDSGTTFTYLPTRAFDALSQAIVRRTAARGLEFELQRSAGGDVDLCWQLPTGGLDPAAAWGAAAAAFPLLRLRFGGGATLVLPPHRYLFAVLGGQKFCLGLFDNGDDGTLIGGISVRDALVVYDLERARIGFSEADCDQLGAASDEGGATIAGATAAPGGGGEAAGAAAAAAGAAARGREGELVAEGRPQAPVTAAYRQGASASASSAAAAAVAGSAPPQQQPEMAAARAGAVLESGPAAGAAAAAGAGGGSHDEAAPGPPGIRTQLLSGNASAPDGGGGDADGGDGGGEEPGALFGAVVVVVVLVGVGGASAIAWLKSNAFGSSGAQGRRRASRPDAAGGGFVLVPGGEGDADERDCELAALAASISMGPGDPDAGAGAGAGASQPPARYPGRR</sequence>
<dbReference type="PROSITE" id="PS51767">
    <property type="entry name" value="PEPTIDASE_A1"/>
    <property type="match status" value="1"/>
</dbReference>
<evidence type="ECO:0000256" key="1">
    <source>
        <dbReference type="ARBA" id="ARBA00007447"/>
    </source>
</evidence>
<dbReference type="AlphaFoldDB" id="A0A2V0NZW9"/>
<feature type="domain" description="Peptidase A1" evidence="15">
    <location>
        <begin position="121"/>
        <end position="518"/>
    </location>
</feature>
<keyword evidence="17" id="KW-1185">Reference proteome</keyword>
<feature type="region of interest" description="Disordered" evidence="13">
    <location>
        <begin position="754"/>
        <end position="780"/>
    </location>
</feature>
<feature type="region of interest" description="Disordered" evidence="13">
    <location>
        <begin position="1"/>
        <end position="29"/>
    </location>
</feature>
<feature type="compositionally biased region" description="Gly residues" evidence="13">
    <location>
        <begin position="661"/>
        <end position="675"/>
    </location>
</feature>
<evidence type="ECO:0000256" key="12">
    <source>
        <dbReference type="RuleBase" id="RU000454"/>
    </source>
</evidence>
<dbReference type="GO" id="GO:0004190">
    <property type="term" value="F:aspartic-type endopeptidase activity"/>
    <property type="evidence" value="ECO:0007669"/>
    <property type="project" value="UniProtKB-KW"/>
</dbReference>
<evidence type="ECO:0000313" key="17">
    <source>
        <dbReference type="Proteomes" id="UP000247498"/>
    </source>
</evidence>
<evidence type="ECO:0000256" key="13">
    <source>
        <dbReference type="SAM" id="MobiDB-lite"/>
    </source>
</evidence>
<dbReference type="Proteomes" id="UP000247498">
    <property type="component" value="Unassembled WGS sequence"/>
</dbReference>
<dbReference type="InParanoid" id="A0A2V0NZW9"/>
<organism evidence="16 17">
    <name type="scientific">Raphidocelis subcapitata</name>
    <dbReference type="NCBI Taxonomy" id="307507"/>
    <lineage>
        <taxon>Eukaryota</taxon>
        <taxon>Viridiplantae</taxon>
        <taxon>Chlorophyta</taxon>
        <taxon>core chlorophytes</taxon>
        <taxon>Chlorophyceae</taxon>
        <taxon>CS clade</taxon>
        <taxon>Sphaeropleales</taxon>
        <taxon>Selenastraceae</taxon>
        <taxon>Raphidocelis</taxon>
    </lineage>
</organism>
<dbReference type="SUPFAM" id="SSF50630">
    <property type="entry name" value="Acid proteases"/>
    <property type="match status" value="1"/>
</dbReference>
<dbReference type="STRING" id="307507.A0A2V0NZW9"/>
<proteinExistence type="inferred from homology"/>
<evidence type="ECO:0000256" key="6">
    <source>
        <dbReference type="ARBA" id="ARBA00022801"/>
    </source>
</evidence>
<keyword evidence="8 14" id="KW-0472">Membrane</keyword>
<evidence type="ECO:0000256" key="5">
    <source>
        <dbReference type="ARBA" id="ARBA00022750"/>
    </source>
</evidence>
<evidence type="ECO:0000256" key="7">
    <source>
        <dbReference type="ARBA" id="ARBA00022989"/>
    </source>
</evidence>
<comment type="subcellular location">
    <subcellularLocation>
        <location evidence="10">Endomembrane system</location>
        <topology evidence="10">Single-pass type I membrane protein</topology>
    </subcellularLocation>
</comment>
<dbReference type="InterPro" id="IPR032799">
    <property type="entry name" value="TAXi_C"/>
</dbReference>
<dbReference type="InterPro" id="IPR001461">
    <property type="entry name" value="Aspartic_peptidase_A1"/>
</dbReference>
<feature type="region of interest" description="Disordered" evidence="13">
    <location>
        <begin position="75"/>
        <end position="97"/>
    </location>
</feature>
<keyword evidence="3 14" id="KW-0812">Transmembrane</keyword>
<dbReference type="Pfam" id="PF14543">
    <property type="entry name" value="TAXi_N"/>
    <property type="match status" value="1"/>
</dbReference>
<dbReference type="PANTHER" id="PTHR13683">
    <property type="entry name" value="ASPARTYL PROTEASES"/>
    <property type="match status" value="1"/>
</dbReference>
<dbReference type="PANTHER" id="PTHR13683:SF375">
    <property type="entry name" value="PEPTIDASE A1 DOMAIN-CONTAINING PROTEIN"/>
    <property type="match status" value="1"/>
</dbReference>
<dbReference type="InterPro" id="IPR021109">
    <property type="entry name" value="Peptidase_aspartic_dom_sf"/>
</dbReference>
<dbReference type="PRINTS" id="PR00792">
    <property type="entry name" value="PEPSIN"/>
</dbReference>
<keyword evidence="4" id="KW-0732">Signal</keyword>
<keyword evidence="7 14" id="KW-1133">Transmembrane helix</keyword>
<name>A0A2V0NZW9_9CHLO</name>
<evidence type="ECO:0000313" key="16">
    <source>
        <dbReference type="EMBL" id="GBF92869.1"/>
    </source>
</evidence>